<dbReference type="Proteomes" id="UP001174210">
    <property type="component" value="Unassembled WGS sequence"/>
</dbReference>
<keyword evidence="5" id="KW-0119">Carbohydrate metabolism</keyword>
<dbReference type="Pfam" id="PF01081">
    <property type="entry name" value="Aldolase"/>
    <property type="match status" value="1"/>
</dbReference>
<dbReference type="SUPFAM" id="SSF51569">
    <property type="entry name" value="Aldolase"/>
    <property type="match status" value="1"/>
</dbReference>
<evidence type="ECO:0000256" key="5">
    <source>
        <dbReference type="ARBA" id="ARBA00023277"/>
    </source>
</evidence>
<gene>
    <name evidence="7" type="ORF">P5G59_00750</name>
</gene>
<proteinExistence type="inferred from homology"/>
<keyword evidence="4" id="KW-0456">Lyase</keyword>
<reference evidence="7" key="1">
    <citation type="submission" date="2023-03" db="EMBL/GenBank/DDBJ databases">
        <title>MT1 and MT2 Draft Genomes of Novel Species.</title>
        <authorList>
            <person name="Venkateswaran K."/>
        </authorList>
    </citation>
    <scope>NUCLEOTIDE SEQUENCE</scope>
    <source>
        <strain evidence="7">F6_8S_P_1A</strain>
    </source>
</reference>
<evidence type="ECO:0000313" key="8">
    <source>
        <dbReference type="Proteomes" id="UP001174210"/>
    </source>
</evidence>
<comment type="caution">
    <text evidence="7">The sequence shown here is derived from an EMBL/GenBank/DDBJ whole genome shotgun (WGS) entry which is preliminary data.</text>
</comment>
<feature type="region of interest" description="Disordered" evidence="6">
    <location>
        <begin position="1"/>
        <end position="20"/>
    </location>
</feature>
<evidence type="ECO:0000256" key="2">
    <source>
        <dbReference type="ARBA" id="ARBA00006906"/>
    </source>
</evidence>
<accession>A0ABT8IS74</accession>
<dbReference type="PANTHER" id="PTHR30246:SF1">
    <property type="entry name" value="2-DEHYDRO-3-DEOXY-6-PHOSPHOGALACTONATE ALDOLASE-RELATED"/>
    <property type="match status" value="1"/>
</dbReference>
<evidence type="ECO:0000256" key="3">
    <source>
        <dbReference type="ARBA" id="ARBA00011233"/>
    </source>
</evidence>
<dbReference type="InterPro" id="IPR000887">
    <property type="entry name" value="Aldlse_KDPG_KHG"/>
</dbReference>
<dbReference type="PANTHER" id="PTHR30246">
    <property type="entry name" value="2-KETO-3-DEOXY-6-PHOSPHOGLUCONATE ALDOLASE"/>
    <property type="match status" value="1"/>
</dbReference>
<comment type="pathway">
    <text evidence="1">Carbohydrate acid metabolism.</text>
</comment>
<name>A0ABT8IS74_9MICO</name>
<evidence type="ECO:0000256" key="4">
    <source>
        <dbReference type="ARBA" id="ARBA00023239"/>
    </source>
</evidence>
<dbReference type="CDD" id="cd00452">
    <property type="entry name" value="KDPG_aldolase"/>
    <property type="match status" value="1"/>
</dbReference>
<dbReference type="InterPro" id="IPR013785">
    <property type="entry name" value="Aldolase_TIM"/>
</dbReference>
<evidence type="ECO:0000256" key="6">
    <source>
        <dbReference type="SAM" id="MobiDB-lite"/>
    </source>
</evidence>
<comment type="similarity">
    <text evidence="2">Belongs to the KHG/KDPG aldolase family.</text>
</comment>
<dbReference type="Gene3D" id="3.20.20.70">
    <property type="entry name" value="Aldolase class I"/>
    <property type="match status" value="1"/>
</dbReference>
<evidence type="ECO:0000256" key="1">
    <source>
        <dbReference type="ARBA" id="ARBA00004761"/>
    </source>
</evidence>
<organism evidence="7 8">
    <name type="scientific">Leifsonia virtsii</name>
    <dbReference type="NCBI Taxonomy" id="3035915"/>
    <lineage>
        <taxon>Bacteria</taxon>
        <taxon>Bacillati</taxon>
        <taxon>Actinomycetota</taxon>
        <taxon>Actinomycetes</taxon>
        <taxon>Micrococcales</taxon>
        <taxon>Microbacteriaceae</taxon>
        <taxon>Leifsonia</taxon>
    </lineage>
</organism>
<comment type="subunit">
    <text evidence="3">Homotrimer.</text>
</comment>
<protein>
    <submittedName>
        <fullName evidence="7">Bifunctional 4-hydroxy-2-oxoglutarate aldolase/2-dehydro-3-deoxy-phosphogluconate aldolase</fullName>
    </submittedName>
</protein>
<evidence type="ECO:0000313" key="7">
    <source>
        <dbReference type="EMBL" id="MDN4595656.1"/>
    </source>
</evidence>
<dbReference type="RefSeq" id="WP_301215049.1">
    <property type="nucleotide sequence ID" value="NZ_JAROCB010000001.1"/>
</dbReference>
<feature type="compositionally biased region" description="Polar residues" evidence="6">
    <location>
        <begin position="1"/>
        <end position="17"/>
    </location>
</feature>
<sequence>MTVTPTTATDEGTTVDNSGFEELFDGSPLMAILRGMGVERSLAVSTTAWDLGIDVVELPIQSPEDVEALRVVASAAKERGKVVGAGTVVSPEHVAQALEAGAAFTVSPGLDLDVVRASHDAGLLSMPGVATASEVQLAMKAGLTWLKAFPASVLGTAWLGAMRGPFPRAQFVTTGGMSAANAAEYLQAGARVVAVGSALEDPAQLPRLAALLDPATAS</sequence>
<keyword evidence="8" id="KW-1185">Reference proteome</keyword>
<dbReference type="EMBL" id="JAROCB010000001">
    <property type="protein sequence ID" value="MDN4595656.1"/>
    <property type="molecule type" value="Genomic_DNA"/>
</dbReference>